<dbReference type="EMBL" id="AXCR01000010">
    <property type="protein sequence ID" value="KJR83388.1"/>
    <property type="molecule type" value="Genomic_DNA"/>
</dbReference>
<dbReference type="KEGG" id="ssck:SPSK_04644"/>
<evidence type="ECO:0000313" key="2">
    <source>
        <dbReference type="Proteomes" id="UP000033710"/>
    </source>
</evidence>
<dbReference type="AlphaFoldDB" id="A0A0F2M100"/>
<organism evidence="1 2">
    <name type="scientific">Sporothrix schenckii 1099-18</name>
    <dbReference type="NCBI Taxonomy" id="1397361"/>
    <lineage>
        <taxon>Eukaryota</taxon>
        <taxon>Fungi</taxon>
        <taxon>Dikarya</taxon>
        <taxon>Ascomycota</taxon>
        <taxon>Pezizomycotina</taxon>
        <taxon>Sordariomycetes</taxon>
        <taxon>Sordariomycetidae</taxon>
        <taxon>Ophiostomatales</taxon>
        <taxon>Ophiostomataceae</taxon>
        <taxon>Sporothrix</taxon>
    </lineage>
</organism>
<dbReference type="RefSeq" id="XP_016586064.1">
    <property type="nucleotide sequence ID" value="XM_016731444.1"/>
</dbReference>
<name>A0A0F2M100_SPOSC</name>
<reference evidence="1 2" key="1">
    <citation type="journal article" date="2014" name="BMC Genomics">
        <title>Comparative genomics of the major fungal agents of human and animal Sporotrichosis: Sporothrix schenckii and Sporothrix brasiliensis.</title>
        <authorList>
            <person name="Teixeira M.M."/>
            <person name="de Almeida L.G."/>
            <person name="Kubitschek-Barreira P."/>
            <person name="Alves F.L."/>
            <person name="Kioshima E.S."/>
            <person name="Abadio A.K."/>
            <person name="Fernandes L."/>
            <person name="Derengowski L.S."/>
            <person name="Ferreira K.S."/>
            <person name="Souza R.C."/>
            <person name="Ruiz J.C."/>
            <person name="de Andrade N.C."/>
            <person name="Paes H.C."/>
            <person name="Nicola A.M."/>
            <person name="Albuquerque P."/>
            <person name="Gerber A.L."/>
            <person name="Martins V.P."/>
            <person name="Peconick L.D."/>
            <person name="Neto A.V."/>
            <person name="Chaucanez C.B."/>
            <person name="Silva P.A."/>
            <person name="Cunha O.L."/>
            <person name="de Oliveira F.F."/>
            <person name="dos Santos T.C."/>
            <person name="Barros A.L."/>
            <person name="Soares M.A."/>
            <person name="de Oliveira L.M."/>
            <person name="Marini M.M."/>
            <person name="Villalobos-Duno H."/>
            <person name="Cunha M.M."/>
            <person name="de Hoog S."/>
            <person name="da Silveira J.F."/>
            <person name="Henrissat B."/>
            <person name="Nino-Vega G.A."/>
            <person name="Cisalpino P.S."/>
            <person name="Mora-Montes H.M."/>
            <person name="Almeida S.R."/>
            <person name="Stajich J.E."/>
            <person name="Lopes-Bezerra L.M."/>
            <person name="Vasconcelos A.T."/>
            <person name="Felipe M.S."/>
        </authorList>
    </citation>
    <scope>NUCLEOTIDE SEQUENCE [LARGE SCALE GENOMIC DNA]</scope>
    <source>
        <strain evidence="1 2">1099-18</strain>
    </source>
</reference>
<evidence type="ECO:0000313" key="1">
    <source>
        <dbReference type="EMBL" id="KJR83388.1"/>
    </source>
</evidence>
<proteinExistence type="predicted"/>
<dbReference type="GeneID" id="27666721"/>
<dbReference type="OrthoDB" id="5243439at2759"/>
<sequence length="139" mass="14993">MVASVQRVANANARFDAVLTIVLSNDTGSTLQTLTPMDVAALGVDPDSLANEVFVTTAAGIVPLKTMSITMQMLRPNLPWNPMTRWFSEVAVINPQATERLSGLEMRNHLYFATAPGNRMLYVSSTKTALRDILPAGSG</sequence>
<dbReference type="Proteomes" id="UP000033710">
    <property type="component" value="Unassembled WGS sequence"/>
</dbReference>
<gene>
    <name evidence="1" type="ORF">SPSK_04644</name>
</gene>
<reference evidence="1 2" key="2">
    <citation type="journal article" date="2015" name="Eukaryot. Cell">
        <title>Asexual propagation of a virulent clone complex in a human and feline outbreak of sporotrichosis.</title>
        <authorList>
            <person name="Teixeira Mde M."/>
            <person name="Rodrigues A.M."/>
            <person name="Tsui C.K."/>
            <person name="de Almeida L.G."/>
            <person name="Van Diepeningen A.D."/>
            <person name="van den Ende B.G."/>
            <person name="Fernandes G.F."/>
            <person name="Kano R."/>
            <person name="Hamelin R.C."/>
            <person name="Lopes-Bezerra L.M."/>
            <person name="Vasconcelos A.T."/>
            <person name="de Hoog S."/>
            <person name="de Camargo Z.P."/>
            <person name="Felipe M.S."/>
        </authorList>
    </citation>
    <scope>NUCLEOTIDE SEQUENCE [LARGE SCALE GENOMIC DNA]</scope>
    <source>
        <strain evidence="1 2">1099-18</strain>
    </source>
</reference>
<accession>A0A0F2M100</accession>
<dbReference type="VEuPathDB" id="FungiDB:SPSK_04644"/>
<comment type="caution">
    <text evidence="1">The sequence shown here is derived from an EMBL/GenBank/DDBJ whole genome shotgun (WGS) entry which is preliminary data.</text>
</comment>
<protein>
    <submittedName>
        <fullName evidence="1">Uncharacterized protein</fullName>
    </submittedName>
</protein>